<accession>A0A4P7N9E1</accession>
<protein>
    <submittedName>
        <fullName evidence="1">Uncharacterized protein</fullName>
    </submittedName>
</protein>
<dbReference type="EMBL" id="CP034205">
    <property type="protein sequence ID" value="QBZ56764.1"/>
    <property type="molecule type" value="Genomic_DNA"/>
</dbReference>
<reference evidence="1 2" key="1">
    <citation type="journal article" date="2019" name="Mol. Biol. Evol.">
        <title>Blast fungal genomes show frequent chromosomal changes, gene gains and losses, and effector gene turnover.</title>
        <authorList>
            <person name="Gomez Luciano L.B."/>
            <person name="Jason Tsai I."/>
            <person name="Chuma I."/>
            <person name="Tosa Y."/>
            <person name="Chen Y.H."/>
            <person name="Li J.Y."/>
            <person name="Li M.Y."/>
            <person name="Jade Lu M.Y."/>
            <person name="Nakayashiki H."/>
            <person name="Li W.H."/>
        </authorList>
    </citation>
    <scope>NUCLEOTIDE SEQUENCE [LARGE SCALE GENOMIC DNA]</scope>
    <source>
        <strain evidence="1">MZ5-1-6</strain>
    </source>
</reference>
<sequence>MHPNTILLIAAGLLNGTAAFRCAIGSAGSCTFRKMPTEELTRCAITCNVRGLFAECSCPLNFPNRAEWIDTMRNECITQTQFSFRSQCQNADPNRVIRIKRPAELDSVSGLEE</sequence>
<evidence type="ECO:0000313" key="1">
    <source>
        <dbReference type="EMBL" id="QBZ56764.1"/>
    </source>
</evidence>
<evidence type="ECO:0000313" key="2">
    <source>
        <dbReference type="Proteomes" id="UP000294847"/>
    </source>
</evidence>
<dbReference type="Proteomes" id="UP000294847">
    <property type="component" value="Chromosome 2"/>
</dbReference>
<dbReference type="AlphaFoldDB" id="A0A4P7N9E1"/>
<proteinExistence type="predicted"/>
<gene>
    <name evidence="1" type="ORF">PoMZ_01680</name>
</gene>
<name>A0A4P7N9E1_PYROR</name>
<dbReference type="VEuPathDB" id="FungiDB:M_BR32_EuGene_00016001"/>
<organism evidence="1 2">
    <name type="scientific">Pyricularia oryzae</name>
    <name type="common">Rice blast fungus</name>
    <name type="synonym">Magnaporthe oryzae</name>
    <dbReference type="NCBI Taxonomy" id="318829"/>
    <lineage>
        <taxon>Eukaryota</taxon>
        <taxon>Fungi</taxon>
        <taxon>Dikarya</taxon>
        <taxon>Ascomycota</taxon>
        <taxon>Pezizomycotina</taxon>
        <taxon>Sordariomycetes</taxon>
        <taxon>Sordariomycetidae</taxon>
        <taxon>Magnaporthales</taxon>
        <taxon>Pyriculariaceae</taxon>
        <taxon>Pyricularia</taxon>
    </lineage>
</organism>